<feature type="region of interest" description="Disordered" evidence="1">
    <location>
        <begin position="23"/>
        <end position="59"/>
    </location>
</feature>
<feature type="compositionally biased region" description="Basic and acidic residues" evidence="1">
    <location>
        <begin position="40"/>
        <end position="54"/>
    </location>
</feature>
<gene>
    <name evidence="2" type="ORF">AB6A40_009814</name>
</gene>
<dbReference type="EMBL" id="JBGFUD010011120">
    <property type="protein sequence ID" value="MFH4983105.1"/>
    <property type="molecule type" value="Genomic_DNA"/>
</dbReference>
<organism evidence="2 3">
    <name type="scientific">Gnathostoma spinigerum</name>
    <dbReference type="NCBI Taxonomy" id="75299"/>
    <lineage>
        <taxon>Eukaryota</taxon>
        <taxon>Metazoa</taxon>
        <taxon>Ecdysozoa</taxon>
        <taxon>Nematoda</taxon>
        <taxon>Chromadorea</taxon>
        <taxon>Rhabditida</taxon>
        <taxon>Spirurina</taxon>
        <taxon>Gnathostomatomorpha</taxon>
        <taxon>Gnathostomatoidea</taxon>
        <taxon>Gnathostomatidae</taxon>
        <taxon>Gnathostoma</taxon>
    </lineage>
</organism>
<evidence type="ECO:0000256" key="1">
    <source>
        <dbReference type="SAM" id="MobiDB-lite"/>
    </source>
</evidence>
<evidence type="ECO:0000313" key="2">
    <source>
        <dbReference type="EMBL" id="MFH4983105.1"/>
    </source>
</evidence>
<protein>
    <submittedName>
        <fullName evidence="2">Uncharacterized protein</fullName>
    </submittedName>
</protein>
<keyword evidence="3" id="KW-1185">Reference proteome</keyword>
<comment type="caution">
    <text evidence="2">The sequence shown here is derived from an EMBL/GenBank/DDBJ whole genome shotgun (WGS) entry which is preliminary data.</text>
</comment>
<sequence>MKYGIPKIIRSFTYLPRMTYDEMVSDGQRKSPPEGGNVPSRRESGRREGLREDESAPSGDVIDCTCNKC</sequence>
<name>A0ABD6ET06_9BILA</name>
<dbReference type="Proteomes" id="UP001608902">
    <property type="component" value="Unassembled WGS sequence"/>
</dbReference>
<proteinExistence type="predicted"/>
<accession>A0ABD6ET06</accession>
<reference evidence="2 3" key="1">
    <citation type="submission" date="2024-08" db="EMBL/GenBank/DDBJ databases">
        <title>Gnathostoma spinigerum genome.</title>
        <authorList>
            <person name="Gonzalez-Bertolin B."/>
            <person name="Monzon S."/>
            <person name="Zaballos A."/>
            <person name="Jimenez P."/>
            <person name="Dekumyoy P."/>
            <person name="Varona S."/>
            <person name="Cuesta I."/>
            <person name="Sumanam S."/>
            <person name="Adisakwattana P."/>
            <person name="Gasser R.B."/>
            <person name="Hernandez-Gonzalez A."/>
            <person name="Young N.D."/>
            <person name="Perteguer M.J."/>
        </authorList>
    </citation>
    <scope>NUCLEOTIDE SEQUENCE [LARGE SCALE GENOMIC DNA]</scope>
    <source>
        <strain evidence="2">AL3</strain>
        <tissue evidence="2">Liver</tissue>
    </source>
</reference>
<dbReference type="AlphaFoldDB" id="A0ABD6ET06"/>
<evidence type="ECO:0000313" key="3">
    <source>
        <dbReference type="Proteomes" id="UP001608902"/>
    </source>
</evidence>